<dbReference type="InterPro" id="IPR000618">
    <property type="entry name" value="Insect_cuticle"/>
</dbReference>
<keyword evidence="6" id="KW-1185">Reference proteome</keyword>
<dbReference type="PANTHER" id="PTHR10380:SF109">
    <property type="entry name" value="CUTICULAR PROTEIN 49AH"/>
    <property type="match status" value="1"/>
</dbReference>
<dbReference type="GO" id="GO:0062129">
    <property type="term" value="C:chitin-based extracellular matrix"/>
    <property type="evidence" value="ECO:0007669"/>
    <property type="project" value="TreeGrafter"/>
</dbReference>
<feature type="chain" id="PRO_5043946058" evidence="4">
    <location>
        <begin position="19"/>
        <end position="220"/>
    </location>
</feature>
<dbReference type="GO" id="GO:0008010">
    <property type="term" value="F:structural constituent of chitin-based larval cuticle"/>
    <property type="evidence" value="ECO:0007669"/>
    <property type="project" value="TreeGrafter"/>
</dbReference>
<dbReference type="Proteomes" id="UP001431783">
    <property type="component" value="Unassembled WGS sequence"/>
</dbReference>
<evidence type="ECO:0000256" key="3">
    <source>
        <dbReference type="SAM" id="MobiDB-lite"/>
    </source>
</evidence>
<evidence type="ECO:0000313" key="5">
    <source>
        <dbReference type="EMBL" id="KAK9869771.1"/>
    </source>
</evidence>
<dbReference type="Pfam" id="PF00379">
    <property type="entry name" value="Chitin_bind_4"/>
    <property type="match status" value="1"/>
</dbReference>
<evidence type="ECO:0000256" key="4">
    <source>
        <dbReference type="SAM" id="SignalP"/>
    </source>
</evidence>
<feature type="signal peptide" evidence="4">
    <location>
        <begin position="1"/>
        <end position="18"/>
    </location>
</feature>
<evidence type="ECO:0000256" key="1">
    <source>
        <dbReference type="ARBA" id="ARBA00022460"/>
    </source>
</evidence>
<feature type="region of interest" description="Disordered" evidence="3">
    <location>
        <begin position="188"/>
        <end position="220"/>
    </location>
</feature>
<feature type="compositionally biased region" description="Low complexity" evidence="3">
    <location>
        <begin position="198"/>
        <end position="220"/>
    </location>
</feature>
<name>A0AAW1THK9_9CUCU</name>
<dbReference type="PROSITE" id="PS51155">
    <property type="entry name" value="CHIT_BIND_RR_2"/>
    <property type="match status" value="1"/>
</dbReference>
<dbReference type="InterPro" id="IPR031311">
    <property type="entry name" value="CHIT_BIND_RR_consensus"/>
</dbReference>
<dbReference type="InterPro" id="IPR050468">
    <property type="entry name" value="Cuticle_Struct_Prot"/>
</dbReference>
<sequence length="220" mass="25198">MRHLFIVSALFACAYGQAHQIRRSPQPFQAPPNRQQINQYENEDRQANQQEYQNDNFEKQKYQSQVKAEPNERVRSTTFIPIIRFDKEQGTDGSYKAAWETGNDIFAQEEGYLKELGPDPDSEGQILNAQVQQGSYSYTSPEGQNITVTYIADETGFHPTGDHLPTPPPVSEEVQKGLDLIYEGIRAQQEAAEREARQNPQAAKELEQQQQYNNNGQYRQ</sequence>
<dbReference type="PANTHER" id="PTHR10380">
    <property type="entry name" value="CUTICLE PROTEIN"/>
    <property type="match status" value="1"/>
</dbReference>
<dbReference type="AlphaFoldDB" id="A0AAW1THK9"/>
<evidence type="ECO:0000256" key="2">
    <source>
        <dbReference type="PROSITE-ProRule" id="PRU00497"/>
    </source>
</evidence>
<organism evidence="5 6">
    <name type="scientific">Henosepilachna vigintioctopunctata</name>
    <dbReference type="NCBI Taxonomy" id="420089"/>
    <lineage>
        <taxon>Eukaryota</taxon>
        <taxon>Metazoa</taxon>
        <taxon>Ecdysozoa</taxon>
        <taxon>Arthropoda</taxon>
        <taxon>Hexapoda</taxon>
        <taxon>Insecta</taxon>
        <taxon>Pterygota</taxon>
        <taxon>Neoptera</taxon>
        <taxon>Endopterygota</taxon>
        <taxon>Coleoptera</taxon>
        <taxon>Polyphaga</taxon>
        <taxon>Cucujiformia</taxon>
        <taxon>Coccinelloidea</taxon>
        <taxon>Coccinellidae</taxon>
        <taxon>Epilachninae</taxon>
        <taxon>Epilachnini</taxon>
        <taxon>Henosepilachna</taxon>
    </lineage>
</organism>
<keyword evidence="4" id="KW-0732">Signal</keyword>
<proteinExistence type="predicted"/>
<reference evidence="5 6" key="1">
    <citation type="submission" date="2023-03" db="EMBL/GenBank/DDBJ databases">
        <title>Genome insight into feeding habits of ladybird beetles.</title>
        <authorList>
            <person name="Li H.-S."/>
            <person name="Huang Y.-H."/>
            <person name="Pang H."/>
        </authorList>
    </citation>
    <scope>NUCLEOTIDE SEQUENCE [LARGE SCALE GENOMIC DNA]</scope>
    <source>
        <strain evidence="5">SYSU_2023b</strain>
        <tissue evidence="5">Whole body</tissue>
    </source>
</reference>
<comment type="caution">
    <text evidence="5">The sequence shown here is derived from an EMBL/GenBank/DDBJ whole genome shotgun (WGS) entry which is preliminary data.</text>
</comment>
<dbReference type="PROSITE" id="PS00233">
    <property type="entry name" value="CHIT_BIND_RR_1"/>
    <property type="match status" value="1"/>
</dbReference>
<gene>
    <name evidence="5" type="ORF">WA026_003503</name>
</gene>
<protein>
    <submittedName>
        <fullName evidence="5">Uncharacterized protein</fullName>
    </submittedName>
</protein>
<evidence type="ECO:0000313" key="6">
    <source>
        <dbReference type="Proteomes" id="UP001431783"/>
    </source>
</evidence>
<keyword evidence="1 2" id="KW-0193">Cuticle</keyword>
<dbReference type="EMBL" id="JARQZJ010000001">
    <property type="protein sequence ID" value="KAK9869771.1"/>
    <property type="molecule type" value="Genomic_DNA"/>
</dbReference>
<accession>A0AAW1THK9</accession>